<feature type="domain" description="DUF7954" evidence="2">
    <location>
        <begin position="33"/>
        <end position="192"/>
    </location>
</feature>
<dbReference type="OrthoDB" id="355786at2"/>
<feature type="domain" description="DUF7955" evidence="3">
    <location>
        <begin position="215"/>
        <end position="350"/>
    </location>
</feature>
<evidence type="ECO:0008006" key="6">
    <source>
        <dbReference type="Google" id="ProtNLM"/>
    </source>
</evidence>
<dbReference type="Pfam" id="PF25844">
    <property type="entry name" value="DUF7955"/>
    <property type="match status" value="1"/>
</dbReference>
<dbReference type="AlphaFoldDB" id="A0A1H9CQE5"/>
<dbReference type="EMBL" id="FOFU01000002">
    <property type="protein sequence ID" value="SEQ03321.1"/>
    <property type="molecule type" value="Genomic_DNA"/>
</dbReference>
<protein>
    <recommendedName>
        <fullName evidence="6">DUF4340 domain-containing protein</fullName>
    </recommendedName>
</protein>
<evidence type="ECO:0000256" key="1">
    <source>
        <dbReference type="SAM" id="SignalP"/>
    </source>
</evidence>
<feature type="chain" id="PRO_5010311319" description="DUF4340 domain-containing protein" evidence="1">
    <location>
        <begin position="21"/>
        <end position="350"/>
    </location>
</feature>
<dbReference type="Proteomes" id="UP000182360">
    <property type="component" value="Unassembled WGS sequence"/>
</dbReference>
<reference evidence="4 5" key="1">
    <citation type="submission" date="2016-10" db="EMBL/GenBank/DDBJ databases">
        <authorList>
            <person name="de Groot N.N."/>
        </authorList>
    </citation>
    <scope>NUCLEOTIDE SEQUENCE [LARGE SCALE GENOMIC DNA]</scope>
    <source>
        <strain evidence="4 5">B25</strain>
    </source>
</reference>
<dbReference type="STRING" id="163.SAMN04487775_11069"/>
<keyword evidence="5" id="KW-1185">Reference proteome</keyword>
<sequence>MKKTILSLITSIILTTTAAALPGTTSFIPDSAGEYVYYRDTSFTRESYVGILMYDEATYQIRYIAPQDNTEKLPEKEIALLLTVDAKADFWNMTGEKIISTILPDTDDTEIVNYLHDLLYEFSARRIKADVVETDKLIIDQDYAQFGGNTSITFDARVPLFNIRTIADEKGNKVFDCVTIGTIKSSEDQTFSQFKGINTTKPAVQKETKKPAKSKVYKFENRSVTLDEAWEQKMENFWTLGNESLVTMSVLPKVAENKFLNDLYVQRKLLESSEGSYIDFKNNEITYTAAKDNYKIVTVSYFPENKTTVCLTKLLTRNKEGGFDYFSISTYQTAYLKTSAYFDKIVKSYR</sequence>
<evidence type="ECO:0000259" key="3">
    <source>
        <dbReference type="Pfam" id="PF25844"/>
    </source>
</evidence>
<gene>
    <name evidence="4" type="ORF">SAMN04487977_102264</name>
</gene>
<dbReference type="RefSeq" id="WP_074641354.1">
    <property type="nucleotide sequence ID" value="NZ_FOFU01000002.1"/>
</dbReference>
<evidence type="ECO:0000259" key="2">
    <source>
        <dbReference type="Pfam" id="PF25843"/>
    </source>
</evidence>
<keyword evidence="1" id="KW-0732">Signal</keyword>
<dbReference type="InterPro" id="IPR058260">
    <property type="entry name" value="DUF7954"/>
</dbReference>
<organism evidence="4 5">
    <name type="scientific">Treponema bryantii</name>
    <dbReference type="NCBI Taxonomy" id="163"/>
    <lineage>
        <taxon>Bacteria</taxon>
        <taxon>Pseudomonadati</taxon>
        <taxon>Spirochaetota</taxon>
        <taxon>Spirochaetia</taxon>
        <taxon>Spirochaetales</taxon>
        <taxon>Treponemataceae</taxon>
        <taxon>Treponema</taxon>
    </lineage>
</organism>
<name>A0A1H9CQE5_9SPIR</name>
<accession>A0A1H9CQE5</accession>
<evidence type="ECO:0000313" key="4">
    <source>
        <dbReference type="EMBL" id="SEQ03321.1"/>
    </source>
</evidence>
<dbReference type="Pfam" id="PF25843">
    <property type="entry name" value="DUF7954"/>
    <property type="match status" value="1"/>
</dbReference>
<evidence type="ECO:0000313" key="5">
    <source>
        <dbReference type="Proteomes" id="UP000182360"/>
    </source>
</evidence>
<proteinExistence type="predicted"/>
<dbReference type="InterPro" id="IPR058261">
    <property type="entry name" value="DUF7955"/>
</dbReference>
<feature type="signal peptide" evidence="1">
    <location>
        <begin position="1"/>
        <end position="20"/>
    </location>
</feature>